<feature type="compositionally biased region" description="Acidic residues" evidence="1">
    <location>
        <begin position="521"/>
        <end position="534"/>
    </location>
</feature>
<feature type="region of interest" description="Disordered" evidence="1">
    <location>
        <begin position="504"/>
        <end position="550"/>
    </location>
</feature>
<protein>
    <recommendedName>
        <fullName evidence="4">Frequency clock protein</fullName>
    </recommendedName>
</protein>
<feature type="region of interest" description="Disordered" evidence="1">
    <location>
        <begin position="832"/>
        <end position="998"/>
    </location>
</feature>
<feature type="compositionally biased region" description="Polar residues" evidence="1">
    <location>
        <begin position="200"/>
        <end position="228"/>
    </location>
</feature>
<evidence type="ECO:0000256" key="1">
    <source>
        <dbReference type="SAM" id="MobiDB-lite"/>
    </source>
</evidence>
<comment type="caution">
    <text evidence="2">The sequence shown here is derived from an EMBL/GenBank/DDBJ whole genome shotgun (WGS) entry which is preliminary data.</text>
</comment>
<organism evidence="2 3">
    <name type="scientific">Oculimacula yallundae</name>
    <dbReference type="NCBI Taxonomy" id="86028"/>
    <lineage>
        <taxon>Eukaryota</taxon>
        <taxon>Fungi</taxon>
        <taxon>Dikarya</taxon>
        <taxon>Ascomycota</taxon>
        <taxon>Pezizomycotina</taxon>
        <taxon>Leotiomycetes</taxon>
        <taxon>Helotiales</taxon>
        <taxon>Ploettnerulaceae</taxon>
        <taxon>Oculimacula</taxon>
    </lineage>
</organism>
<gene>
    <name evidence="2" type="ORF">VTL71DRAFT_11529</name>
</gene>
<dbReference type="InterPro" id="IPR018554">
    <property type="entry name" value="FRQ"/>
</dbReference>
<feature type="compositionally biased region" description="Polar residues" evidence="1">
    <location>
        <begin position="1"/>
        <end position="13"/>
    </location>
</feature>
<sequence>MLASSGDVQSGSQHPPHPRRPPPHLSVSLRRVGPAQKEQTTGGTGGSVGRSAGPLMRLPSDESSGSNEGAERWFDKANKRPGKGLGFPGMEDEEPPYFLPHNSSRGSKEASVDVTRLHPAQFTSRPQKIQRSATGGSSVGDYRSVIDDLTIENQKLKQELRKLRKSNATPLQNDSLFEVKIHGTLSSRKRRELEDVLGSFASNIDESSEKATTQPQSSKPTHTYSSLDNSQKSAAKHSSSSNTSNSRLPDSAYASMSNSGPTSLFTPTNGQGFDGKKSSQPVKTDQNIHTFLHNIPEGLLPKHSPLLTERQKKKLVVQKLEELFTGKKGIIVGANSQPLQQQEVSASAAKADQAANNGVAPLEGLREAHILPYISGVDNGKSKDLTGSSGNPASMETCTSDTSSEASPSASSPHQRPTRPLDLDPDRAQVPSENIDYIRHLGLSTPNFKSETSSDSTTATDADGWVYLNLLTSMAQLHIINVTPDFVRDALLDVSERFQVSNDGKKVRWRGGTQRTRMSSDEENQTTEDSDSLDEPSKKKRKVDGRRFAPVPVDAPEAALDHTKALQTFHYKPLFNHAESSGSFASSDESEYAFGYNTRAGGWNEGALADPQASKGGPGRISTQEKQEAGLLVYYAGAKFCTDLSGDRDRTSTPVHFSAVDQDGYFNSQQGALGNSSQKSAPVIERTSSGSLLPFRPFKDYSKGAGIPGLDDPRPRTPDLLDDKTDDEYFVNRMAGGTAPLNQRQTFDSTGLGGTRPADHFIMRVETRRTIRDGHKAGKSSFTGHKQSSVPKTTLDCFFKPGTQGHKVRRASFAKSPALNNLPIRTEILSSQTKQLEPSELPPPLSYHAAYDSSDSDSDSDSGSETASSRSSRTQHKASYLQPQDSSDALKHSSWVQQYPDEGFSDGDEEDSDGDEDEEGSIDMLADARRVDPDTVRREEMEFDEMGGAGDDQRTDVATVNESVGEKEKGFMGLRRGMGRRMETGSSAMSVDDVDTED</sequence>
<feature type="compositionally biased region" description="Basic and acidic residues" evidence="1">
    <location>
        <begin position="69"/>
        <end position="78"/>
    </location>
</feature>
<dbReference type="EMBL" id="JAZHXI010000004">
    <property type="protein sequence ID" value="KAL2072186.1"/>
    <property type="molecule type" value="Genomic_DNA"/>
</dbReference>
<feature type="compositionally biased region" description="Low complexity" evidence="1">
    <location>
        <begin position="863"/>
        <end position="872"/>
    </location>
</feature>
<feature type="region of interest" description="Disordered" evidence="1">
    <location>
        <begin position="376"/>
        <end position="428"/>
    </location>
</feature>
<evidence type="ECO:0000313" key="2">
    <source>
        <dbReference type="EMBL" id="KAL2072186.1"/>
    </source>
</evidence>
<feature type="region of interest" description="Disordered" evidence="1">
    <location>
        <begin position="164"/>
        <end position="283"/>
    </location>
</feature>
<evidence type="ECO:0008006" key="4">
    <source>
        <dbReference type="Google" id="ProtNLM"/>
    </source>
</evidence>
<feature type="compositionally biased region" description="Polar residues" evidence="1">
    <location>
        <begin position="385"/>
        <end position="398"/>
    </location>
</feature>
<accession>A0ABR4CS28</accession>
<feature type="region of interest" description="Disordered" evidence="1">
    <location>
        <begin position="1"/>
        <end position="141"/>
    </location>
</feature>
<feature type="compositionally biased region" description="Polar residues" evidence="1">
    <location>
        <begin position="254"/>
        <end position="271"/>
    </location>
</feature>
<reference evidence="2 3" key="1">
    <citation type="journal article" date="2024" name="Commun. Biol.">
        <title>Comparative genomic analysis of thermophilic fungi reveals convergent evolutionary adaptations and gene losses.</title>
        <authorList>
            <person name="Steindorff A.S."/>
            <person name="Aguilar-Pontes M.V."/>
            <person name="Robinson A.J."/>
            <person name="Andreopoulos B."/>
            <person name="LaButti K."/>
            <person name="Kuo A."/>
            <person name="Mondo S."/>
            <person name="Riley R."/>
            <person name="Otillar R."/>
            <person name="Haridas S."/>
            <person name="Lipzen A."/>
            <person name="Grimwood J."/>
            <person name="Schmutz J."/>
            <person name="Clum A."/>
            <person name="Reid I.D."/>
            <person name="Moisan M.C."/>
            <person name="Butler G."/>
            <person name="Nguyen T.T.M."/>
            <person name="Dewar K."/>
            <person name="Conant G."/>
            <person name="Drula E."/>
            <person name="Henrissat B."/>
            <person name="Hansel C."/>
            <person name="Singer S."/>
            <person name="Hutchinson M.I."/>
            <person name="de Vries R.P."/>
            <person name="Natvig D.O."/>
            <person name="Powell A.J."/>
            <person name="Tsang A."/>
            <person name="Grigoriev I.V."/>
        </authorList>
    </citation>
    <scope>NUCLEOTIDE SEQUENCE [LARGE SCALE GENOMIC DNA]</scope>
    <source>
        <strain evidence="2 3">CBS 494.80</strain>
    </source>
</reference>
<feature type="compositionally biased region" description="Polar residues" evidence="1">
    <location>
        <begin position="121"/>
        <end position="136"/>
    </location>
</feature>
<dbReference type="Proteomes" id="UP001595075">
    <property type="component" value="Unassembled WGS sequence"/>
</dbReference>
<feature type="compositionally biased region" description="Acidic residues" evidence="1">
    <location>
        <begin position="903"/>
        <end position="921"/>
    </location>
</feature>
<dbReference type="Pfam" id="PF09421">
    <property type="entry name" value="FRQ"/>
    <property type="match status" value="1"/>
</dbReference>
<evidence type="ECO:0000313" key="3">
    <source>
        <dbReference type="Proteomes" id="UP001595075"/>
    </source>
</evidence>
<feature type="compositionally biased region" description="Low complexity" evidence="1">
    <location>
        <begin position="229"/>
        <end position="246"/>
    </location>
</feature>
<keyword evidence="3" id="KW-1185">Reference proteome</keyword>
<feature type="compositionally biased region" description="Basic and acidic residues" evidence="1">
    <location>
        <begin position="926"/>
        <end position="940"/>
    </location>
</feature>
<name>A0ABR4CS28_9HELO</name>
<feature type="compositionally biased region" description="Polar residues" evidence="1">
    <location>
        <begin position="166"/>
        <end position="175"/>
    </location>
</feature>
<proteinExistence type="predicted"/>
<feature type="compositionally biased region" description="Low complexity" evidence="1">
    <location>
        <begin position="399"/>
        <end position="413"/>
    </location>
</feature>